<comment type="cofactor">
    <cofactor evidence="12 13">
        <name>Zn(2+)</name>
        <dbReference type="ChEBI" id="CHEBI:29105"/>
    </cofactor>
    <text evidence="12 13">Binds 1 zinc ion per subunit.</text>
</comment>
<sequence>MASPPTTTTTLSAFLFLLTHIISDVRPQPFGDLFRSIADYIPAHHRHIHHEWQNSGKFQGDIDGIDPNLLKLPEGPVLFNALKNKQLTWENGIIPYELDSAFSAAEVKILEKAFDSYRKSTCIRFEKRDDQTDYLNIVKGYGCYSQVGRTGGKQEVSLGRGCFFHEIIVHELMHSVGFWHEHSRADRDDHIKILWDNILPGMKSQFDKISAVLQDLQGENYDYKSIMHYDSTAFSRNGRNTIETVEDGYTDVIGTATDLSPLDIVKINKLYQCKAKKKEKYSRTTTASTPREIAMPKKPVVDDEKCVDHFADCPHFSQYCTRASFFFVMKSYCPFTCKHCPGDRQLRKLKKIG</sequence>
<dbReference type="InterPro" id="IPR024079">
    <property type="entry name" value="MetalloPept_cat_dom_sf"/>
</dbReference>
<dbReference type="SMART" id="SM00235">
    <property type="entry name" value="ZnMc"/>
    <property type="match status" value="1"/>
</dbReference>
<feature type="domain" description="Peptidase M12A" evidence="15">
    <location>
        <begin position="80"/>
        <end position="274"/>
    </location>
</feature>
<keyword evidence="8" id="KW-0865">Zymogen</keyword>
<accession>A0A8S1FBY9</accession>
<comment type="caution">
    <text evidence="11">Lacks conserved residue(s) required for the propagation of feature annotation.</text>
</comment>
<protein>
    <recommendedName>
        <fullName evidence="13">Metalloendopeptidase</fullName>
        <ecNumber evidence="13">3.4.24.-</ecNumber>
    </recommendedName>
</protein>
<dbReference type="FunFam" id="3.40.390.10:FF:000015">
    <property type="entry name" value="Meprin A subunit"/>
    <property type="match status" value="1"/>
</dbReference>
<feature type="disulfide bond" evidence="11">
    <location>
        <begin position="306"/>
        <end position="340"/>
    </location>
</feature>
<dbReference type="EC" id="3.4.24.-" evidence="13"/>
<evidence type="ECO:0000256" key="6">
    <source>
        <dbReference type="ARBA" id="ARBA00022833"/>
    </source>
</evidence>
<keyword evidence="5 12" id="KW-0378">Hydrolase</keyword>
<dbReference type="FunFam" id="1.10.10.1940:FF:000002">
    <property type="entry name" value="PHAryngeal gland Toxin-related"/>
    <property type="match status" value="1"/>
</dbReference>
<dbReference type="GO" id="GO:0006508">
    <property type="term" value="P:proteolysis"/>
    <property type="evidence" value="ECO:0007669"/>
    <property type="project" value="UniProtKB-KW"/>
</dbReference>
<reference evidence="16 17" key="1">
    <citation type="submission" date="2020-04" db="EMBL/GenBank/DDBJ databases">
        <authorList>
            <person name="Laetsch R D."/>
            <person name="Stevens L."/>
            <person name="Kumar S."/>
            <person name="Blaxter L. M."/>
        </authorList>
    </citation>
    <scope>NUCLEOTIDE SEQUENCE [LARGE SCALE GENOMIC DNA]</scope>
</reference>
<dbReference type="Gene3D" id="1.10.10.1940">
    <property type="match status" value="1"/>
</dbReference>
<evidence type="ECO:0000256" key="2">
    <source>
        <dbReference type="ARBA" id="ARBA00022670"/>
    </source>
</evidence>
<feature type="binding site" evidence="12">
    <location>
        <position position="174"/>
    </location>
    <ligand>
        <name>Zn(2+)</name>
        <dbReference type="ChEBI" id="CHEBI:29105"/>
        <note>catalytic</note>
    </ligand>
</feature>
<feature type="domain" description="ShKT" evidence="14">
    <location>
        <begin position="306"/>
        <end position="340"/>
    </location>
</feature>
<keyword evidence="9 11" id="KW-1015">Disulfide bond</keyword>
<dbReference type="InterPro" id="IPR034035">
    <property type="entry name" value="Astacin-like_dom"/>
</dbReference>
<feature type="binding site" evidence="12">
    <location>
        <position position="170"/>
    </location>
    <ligand>
        <name>Zn(2+)</name>
        <dbReference type="ChEBI" id="CHEBI:29105"/>
        <note>catalytic</note>
    </ligand>
</feature>
<evidence type="ECO:0000259" key="15">
    <source>
        <dbReference type="PROSITE" id="PS51864"/>
    </source>
</evidence>
<evidence type="ECO:0000256" key="8">
    <source>
        <dbReference type="ARBA" id="ARBA00023145"/>
    </source>
</evidence>
<keyword evidence="4 13" id="KW-0732">Signal</keyword>
<evidence type="ECO:0000256" key="10">
    <source>
        <dbReference type="ARBA" id="ARBA00023180"/>
    </source>
</evidence>
<evidence type="ECO:0000256" key="1">
    <source>
        <dbReference type="ARBA" id="ARBA00002657"/>
    </source>
</evidence>
<dbReference type="PRINTS" id="PR00480">
    <property type="entry name" value="ASTACIN"/>
</dbReference>
<dbReference type="SUPFAM" id="SSF55486">
    <property type="entry name" value="Metalloproteases ('zincins'), catalytic domain"/>
    <property type="match status" value="1"/>
</dbReference>
<dbReference type="PROSITE" id="PS51670">
    <property type="entry name" value="SHKT"/>
    <property type="match status" value="1"/>
</dbReference>
<feature type="chain" id="PRO_5035965365" description="Metalloendopeptidase" evidence="13">
    <location>
        <begin position="28"/>
        <end position="353"/>
    </location>
</feature>
<organism evidence="16 17">
    <name type="scientific">Caenorhabditis bovis</name>
    <dbReference type="NCBI Taxonomy" id="2654633"/>
    <lineage>
        <taxon>Eukaryota</taxon>
        <taxon>Metazoa</taxon>
        <taxon>Ecdysozoa</taxon>
        <taxon>Nematoda</taxon>
        <taxon>Chromadorea</taxon>
        <taxon>Rhabditida</taxon>
        <taxon>Rhabditina</taxon>
        <taxon>Rhabditomorpha</taxon>
        <taxon>Rhabditoidea</taxon>
        <taxon>Rhabditidae</taxon>
        <taxon>Peloderinae</taxon>
        <taxon>Caenorhabditis</taxon>
    </lineage>
</organism>
<feature type="active site" evidence="12">
    <location>
        <position position="171"/>
    </location>
</feature>
<evidence type="ECO:0000256" key="12">
    <source>
        <dbReference type="PROSITE-ProRule" id="PRU01211"/>
    </source>
</evidence>
<dbReference type="GO" id="GO:0008270">
    <property type="term" value="F:zinc ion binding"/>
    <property type="evidence" value="ECO:0007669"/>
    <property type="project" value="UniProtKB-UniRule"/>
</dbReference>
<evidence type="ECO:0000256" key="7">
    <source>
        <dbReference type="ARBA" id="ARBA00023049"/>
    </source>
</evidence>
<dbReference type="Gene3D" id="3.40.390.10">
    <property type="entry name" value="Collagenase (Catalytic Domain)"/>
    <property type="match status" value="1"/>
</dbReference>
<dbReference type="PANTHER" id="PTHR10127:SF829">
    <property type="entry name" value="ZINC METALLOPROTEINASE NAS-6"/>
    <property type="match status" value="1"/>
</dbReference>
<dbReference type="Proteomes" id="UP000494206">
    <property type="component" value="Unassembled WGS sequence"/>
</dbReference>
<dbReference type="PROSITE" id="PS51864">
    <property type="entry name" value="ASTACIN"/>
    <property type="match status" value="1"/>
</dbReference>
<dbReference type="InterPro" id="IPR006026">
    <property type="entry name" value="Peptidase_Metallo"/>
</dbReference>
<evidence type="ECO:0000256" key="5">
    <source>
        <dbReference type="ARBA" id="ARBA00022801"/>
    </source>
</evidence>
<evidence type="ECO:0000256" key="11">
    <source>
        <dbReference type="PROSITE-ProRule" id="PRU01005"/>
    </source>
</evidence>
<dbReference type="SMART" id="SM00254">
    <property type="entry name" value="ShKT"/>
    <property type="match status" value="1"/>
</dbReference>
<proteinExistence type="predicted"/>
<dbReference type="CDD" id="cd04280">
    <property type="entry name" value="ZnMc_astacin_like"/>
    <property type="match status" value="1"/>
</dbReference>
<evidence type="ECO:0000313" key="16">
    <source>
        <dbReference type="EMBL" id="CAB3409190.1"/>
    </source>
</evidence>
<dbReference type="InterPro" id="IPR001506">
    <property type="entry name" value="Peptidase_M12A"/>
</dbReference>
<keyword evidence="3 12" id="KW-0479">Metal-binding</keyword>
<keyword evidence="6 12" id="KW-0862">Zinc</keyword>
<keyword evidence="17" id="KW-1185">Reference proteome</keyword>
<dbReference type="PANTHER" id="PTHR10127">
    <property type="entry name" value="DISCOIDIN, CUB, EGF, LAMININ , AND ZINC METALLOPROTEASE DOMAIN CONTAINING"/>
    <property type="match status" value="1"/>
</dbReference>
<dbReference type="OrthoDB" id="291007at2759"/>
<comment type="function">
    <text evidence="1">Metalloprotease.</text>
</comment>
<dbReference type="EMBL" id="CADEPM010000008">
    <property type="protein sequence ID" value="CAB3409190.1"/>
    <property type="molecule type" value="Genomic_DNA"/>
</dbReference>
<dbReference type="Pfam" id="PF01400">
    <property type="entry name" value="Astacin"/>
    <property type="match status" value="1"/>
</dbReference>
<evidence type="ECO:0000256" key="9">
    <source>
        <dbReference type="ARBA" id="ARBA00023157"/>
    </source>
</evidence>
<evidence type="ECO:0000256" key="3">
    <source>
        <dbReference type="ARBA" id="ARBA00022723"/>
    </source>
</evidence>
<keyword evidence="7 12" id="KW-0482">Metalloprotease</keyword>
<comment type="caution">
    <text evidence="16">The sequence shown here is derived from an EMBL/GenBank/DDBJ whole genome shotgun (WGS) entry which is preliminary data.</text>
</comment>
<evidence type="ECO:0000313" key="17">
    <source>
        <dbReference type="Proteomes" id="UP000494206"/>
    </source>
</evidence>
<feature type="binding site" evidence="12">
    <location>
        <position position="180"/>
    </location>
    <ligand>
        <name>Zn(2+)</name>
        <dbReference type="ChEBI" id="CHEBI:29105"/>
        <note>catalytic</note>
    </ligand>
</feature>
<evidence type="ECO:0000259" key="14">
    <source>
        <dbReference type="PROSITE" id="PS51670"/>
    </source>
</evidence>
<keyword evidence="10" id="KW-0325">Glycoprotein</keyword>
<keyword evidence="2 12" id="KW-0645">Protease</keyword>
<feature type="signal peptide" evidence="13">
    <location>
        <begin position="1"/>
        <end position="27"/>
    </location>
</feature>
<evidence type="ECO:0000256" key="13">
    <source>
        <dbReference type="RuleBase" id="RU361183"/>
    </source>
</evidence>
<dbReference type="Pfam" id="PF01549">
    <property type="entry name" value="ShK"/>
    <property type="match status" value="1"/>
</dbReference>
<evidence type="ECO:0000256" key="4">
    <source>
        <dbReference type="ARBA" id="ARBA00022729"/>
    </source>
</evidence>
<name>A0A8S1FBY9_9PELO</name>
<dbReference type="AlphaFoldDB" id="A0A8S1FBY9"/>
<dbReference type="InterPro" id="IPR003582">
    <property type="entry name" value="ShKT_dom"/>
</dbReference>
<dbReference type="GO" id="GO:0004222">
    <property type="term" value="F:metalloendopeptidase activity"/>
    <property type="evidence" value="ECO:0007669"/>
    <property type="project" value="UniProtKB-UniRule"/>
</dbReference>
<gene>
    <name evidence="16" type="ORF">CBOVIS_LOCUS10875</name>
</gene>